<protein>
    <submittedName>
        <fullName evidence="1">Uncharacterized protein</fullName>
    </submittedName>
</protein>
<dbReference type="Proteomes" id="UP000265692">
    <property type="component" value="Unassembled WGS sequence"/>
</dbReference>
<organism evidence="1 2">
    <name type="scientific">Ureibacillus yapensis</name>
    <dbReference type="NCBI Taxonomy" id="2304605"/>
    <lineage>
        <taxon>Bacteria</taxon>
        <taxon>Bacillati</taxon>
        <taxon>Bacillota</taxon>
        <taxon>Bacilli</taxon>
        <taxon>Bacillales</taxon>
        <taxon>Caryophanaceae</taxon>
        <taxon>Ureibacillus</taxon>
    </lineage>
</organism>
<evidence type="ECO:0000313" key="1">
    <source>
        <dbReference type="EMBL" id="RHW36734.1"/>
    </source>
</evidence>
<sequence>MRKILSLIVMLLVFGLGFSIFNDTTIATESTKINKDANNAANLRAQPKVDAATAISKKKPKAAPTTITGGLTPKEGLVLTYSPSFLDDQKETFYVEKDGESTYLYNPKSPHYPHMPNYTYIEDKKRLLVGVANSDVLFLSASYPLKQGKHTKDPWSENKLLIESTAKTLKVKAGTFKNVVVFRYPDGSRAYLAKDIGIIKGTDKNGNTTMELISVKEEK</sequence>
<evidence type="ECO:0000313" key="2">
    <source>
        <dbReference type="Proteomes" id="UP000265692"/>
    </source>
</evidence>
<dbReference type="OrthoDB" id="2453732at2"/>
<accession>A0A396SDS4</accession>
<comment type="caution">
    <text evidence="1">The sequence shown here is derived from an EMBL/GenBank/DDBJ whole genome shotgun (WGS) entry which is preliminary data.</text>
</comment>
<dbReference type="RefSeq" id="WP_118876258.1">
    <property type="nucleotide sequence ID" value="NZ_QWEI01000004.1"/>
</dbReference>
<reference evidence="1 2" key="1">
    <citation type="submission" date="2018-08" db="EMBL/GenBank/DDBJ databases">
        <title>Lysinibacillus sp. YLB-03 draft genome sequence.</title>
        <authorList>
            <person name="Yu L."/>
        </authorList>
    </citation>
    <scope>NUCLEOTIDE SEQUENCE [LARGE SCALE GENOMIC DNA]</scope>
    <source>
        <strain evidence="1 2">YLB-03</strain>
    </source>
</reference>
<dbReference type="AlphaFoldDB" id="A0A396SDS4"/>
<proteinExistence type="predicted"/>
<keyword evidence="2" id="KW-1185">Reference proteome</keyword>
<name>A0A396SDS4_9BACL</name>
<dbReference type="EMBL" id="QWEI01000004">
    <property type="protein sequence ID" value="RHW36734.1"/>
    <property type="molecule type" value="Genomic_DNA"/>
</dbReference>
<gene>
    <name evidence="1" type="ORF">D1B33_10085</name>
</gene>